<evidence type="ECO:0000259" key="4">
    <source>
        <dbReference type="PROSITE" id="PS50110"/>
    </source>
</evidence>
<dbReference type="PANTHER" id="PTHR43228">
    <property type="entry name" value="TWO-COMPONENT RESPONSE REGULATOR"/>
    <property type="match status" value="1"/>
</dbReference>
<dbReference type="InterPro" id="IPR052048">
    <property type="entry name" value="ST_Response_Regulator"/>
</dbReference>
<proteinExistence type="predicted"/>
<dbReference type="RefSeq" id="WP_341473742.1">
    <property type="nucleotide sequence ID" value="NZ_WHYR01000007.1"/>
</dbReference>
<dbReference type="SMART" id="SM00448">
    <property type="entry name" value="REC"/>
    <property type="match status" value="1"/>
</dbReference>
<dbReference type="Proteomes" id="UP000441717">
    <property type="component" value="Unassembled WGS sequence"/>
</dbReference>
<dbReference type="CDD" id="cd17542">
    <property type="entry name" value="REC_CheY"/>
    <property type="match status" value="1"/>
</dbReference>
<keyword evidence="6" id="KW-1185">Reference proteome</keyword>
<reference evidence="5 6" key="1">
    <citation type="submission" date="2019-10" db="EMBL/GenBank/DDBJ databases">
        <title>Comparative genomics of sulfur disproportionating microorganisms.</title>
        <authorList>
            <person name="Ward L.M."/>
            <person name="Bertran E."/>
            <person name="Johnston D."/>
        </authorList>
    </citation>
    <scope>NUCLEOTIDE SEQUENCE [LARGE SCALE GENOMIC DNA]</scope>
    <source>
        <strain evidence="5 6">DSM 14055</strain>
    </source>
</reference>
<dbReference type="InterPro" id="IPR011006">
    <property type="entry name" value="CheY-like_superfamily"/>
</dbReference>
<evidence type="ECO:0000256" key="2">
    <source>
        <dbReference type="ARBA" id="ARBA00024867"/>
    </source>
</evidence>
<protein>
    <recommendedName>
        <fullName evidence="1">Stage 0 sporulation protein A homolog</fullName>
    </recommendedName>
</protein>
<dbReference type="Pfam" id="PF00072">
    <property type="entry name" value="Response_reg"/>
    <property type="match status" value="1"/>
</dbReference>
<organism evidence="5 6">
    <name type="scientific">Desulfofundulus thermobenzoicus</name>
    <dbReference type="NCBI Taxonomy" id="29376"/>
    <lineage>
        <taxon>Bacteria</taxon>
        <taxon>Bacillati</taxon>
        <taxon>Bacillota</taxon>
        <taxon>Clostridia</taxon>
        <taxon>Eubacteriales</taxon>
        <taxon>Peptococcaceae</taxon>
        <taxon>Desulfofundulus</taxon>
    </lineage>
</organism>
<dbReference type="PANTHER" id="PTHR43228:SF1">
    <property type="entry name" value="TWO-COMPONENT RESPONSE REGULATOR ARR22"/>
    <property type="match status" value="1"/>
</dbReference>
<dbReference type="SUPFAM" id="SSF52172">
    <property type="entry name" value="CheY-like"/>
    <property type="match status" value="1"/>
</dbReference>
<name>A0A6N7IQF2_9FIRM</name>
<dbReference type="Gene3D" id="3.40.50.2300">
    <property type="match status" value="1"/>
</dbReference>
<comment type="caution">
    <text evidence="5">The sequence shown here is derived from an EMBL/GenBank/DDBJ whole genome shotgun (WGS) entry which is preliminary data.</text>
</comment>
<accession>A0A6N7IQF2</accession>
<dbReference type="InterPro" id="IPR001789">
    <property type="entry name" value="Sig_transdc_resp-reg_receiver"/>
</dbReference>
<dbReference type="PROSITE" id="PS50110">
    <property type="entry name" value="RESPONSE_REGULATORY"/>
    <property type="match status" value="1"/>
</dbReference>
<dbReference type="AlphaFoldDB" id="A0A6N7IQF2"/>
<feature type="domain" description="Response regulatory" evidence="4">
    <location>
        <begin position="4"/>
        <end position="119"/>
    </location>
</feature>
<gene>
    <name evidence="5" type="ORF">GFC01_03850</name>
</gene>
<evidence type="ECO:0000313" key="6">
    <source>
        <dbReference type="Proteomes" id="UP000441717"/>
    </source>
</evidence>
<feature type="modified residue" description="4-aspartylphosphate" evidence="3">
    <location>
        <position position="54"/>
    </location>
</feature>
<sequence>MGKKILVVDDAAFMRMMIKNIITKNGYEVAGEAENGKEAVKMYAELKPDLVTMDITMPEMDGIDAVKAIRAIDPNANIIMCSAMGQQAMVMDAIQAGAKDFIVKPFQQDRILQAIERVLSRSARA</sequence>
<keyword evidence="3" id="KW-0597">Phosphoprotein</keyword>
<evidence type="ECO:0000256" key="1">
    <source>
        <dbReference type="ARBA" id="ARBA00018672"/>
    </source>
</evidence>
<evidence type="ECO:0000313" key="5">
    <source>
        <dbReference type="EMBL" id="MQL51408.1"/>
    </source>
</evidence>
<comment type="function">
    <text evidence="2">May play the central regulatory role in sporulation. It may be an element of the effector pathway responsible for the activation of sporulation genes in response to nutritional stress. Spo0A may act in concert with spo0H (a sigma factor) to control the expression of some genes that are critical to the sporulation process.</text>
</comment>
<dbReference type="EMBL" id="WHYR01000007">
    <property type="protein sequence ID" value="MQL51408.1"/>
    <property type="molecule type" value="Genomic_DNA"/>
</dbReference>
<evidence type="ECO:0000256" key="3">
    <source>
        <dbReference type="PROSITE-ProRule" id="PRU00169"/>
    </source>
</evidence>
<dbReference type="GO" id="GO:0000160">
    <property type="term" value="P:phosphorelay signal transduction system"/>
    <property type="evidence" value="ECO:0007669"/>
    <property type="project" value="InterPro"/>
</dbReference>